<name>A0A4Z2IK73_9TELE</name>
<evidence type="ECO:0000313" key="3">
    <source>
        <dbReference type="Proteomes" id="UP000314294"/>
    </source>
</evidence>
<dbReference type="AlphaFoldDB" id="A0A4Z2IK73"/>
<comment type="caution">
    <text evidence="2">The sequence shown here is derived from an EMBL/GenBank/DDBJ whole genome shotgun (WGS) entry which is preliminary data.</text>
</comment>
<gene>
    <name evidence="2" type="ORF">EYF80_011931</name>
</gene>
<organism evidence="2 3">
    <name type="scientific">Liparis tanakae</name>
    <name type="common">Tanaka's snailfish</name>
    <dbReference type="NCBI Taxonomy" id="230148"/>
    <lineage>
        <taxon>Eukaryota</taxon>
        <taxon>Metazoa</taxon>
        <taxon>Chordata</taxon>
        <taxon>Craniata</taxon>
        <taxon>Vertebrata</taxon>
        <taxon>Euteleostomi</taxon>
        <taxon>Actinopterygii</taxon>
        <taxon>Neopterygii</taxon>
        <taxon>Teleostei</taxon>
        <taxon>Neoteleostei</taxon>
        <taxon>Acanthomorphata</taxon>
        <taxon>Eupercaria</taxon>
        <taxon>Perciformes</taxon>
        <taxon>Cottioidei</taxon>
        <taxon>Cottales</taxon>
        <taxon>Liparidae</taxon>
        <taxon>Liparis</taxon>
    </lineage>
</organism>
<keyword evidence="1" id="KW-0812">Transmembrane</keyword>
<reference evidence="2 3" key="1">
    <citation type="submission" date="2019-03" db="EMBL/GenBank/DDBJ databases">
        <title>First draft genome of Liparis tanakae, snailfish: a comprehensive survey of snailfish specific genes.</title>
        <authorList>
            <person name="Kim W."/>
            <person name="Song I."/>
            <person name="Jeong J.-H."/>
            <person name="Kim D."/>
            <person name="Kim S."/>
            <person name="Ryu S."/>
            <person name="Song J.Y."/>
            <person name="Lee S.K."/>
        </authorList>
    </citation>
    <scope>NUCLEOTIDE SEQUENCE [LARGE SCALE GENOMIC DNA]</scope>
    <source>
        <tissue evidence="2">Muscle</tissue>
    </source>
</reference>
<proteinExistence type="predicted"/>
<feature type="transmembrane region" description="Helical" evidence="1">
    <location>
        <begin position="39"/>
        <end position="59"/>
    </location>
</feature>
<dbReference type="EMBL" id="SRLO01000079">
    <property type="protein sequence ID" value="TNN77874.1"/>
    <property type="molecule type" value="Genomic_DNA"/>
</dbReference>
<evidence type="ECO:0000256" key="1">
    <source>
        <dbReference type="SAM" id="Phobius"/>
    </source>
</evidence>
<keyword evidence="3" id="KW-1185">Reference proteome</keyword>
<accession>A0A4Z2IK73</accession>
<dbReference type="Proteomes" id="UP000314294">
    <property type="component" value="Unassembled WGS sequence"/>
</dbReference>
<sequence>MAVRYSLNSYCSDKWRDSFTQQHEEFALENLELSTPEDLFLLLLQLVAELLLGALLLLLQETQLPQLLASGEER</sequence>
<keyword evidence="1" id="KW-0472">Membrane</keyword>
<keyword evidence="1" id="KW-1133">Transmembrane helix</keyword>
<evidence type="ECO:0000313" key="2">
    <source>
        <dbReference type="EMBL" id="TNN77874.1"/>
    </source>
</evidence>
<protein>
    <submittedName>
        <fullName evidence="2">Uncharacterized protein</fullName>
    </submittedName>
</protein>